<name>A0ABT1BQS2_9BURK</name>
<evidence type="ECO:0000313" key="3">
    <source>
        <dbReference type="Proteomes" id="UP001204851"/>
    </source>
</evidence>
<evidence type="ECO:0000313" key="2">
    <source>
        <dbReference type="EMBL" id="MCO5978580.1"/>
    </source>
</evidence>
<sequence>MHSSGFRRRPWTGWARAVLVGGGTLIAATAGATSSGTVPVCRDGAVEMLVGGAGARCDAGLGPENLVRSRRGASTESPAATADAAASAQVPAQVQRQRDRDRQAILQQELAREQQALNTLLRAGAQADPQALRRTRDNLSALQRELGQATGVAAR</sequence>
<dbReference type="RefSeq" id="WP_252771252.1">
    <property type="nucleotide sequence ID" value="NZ_JAMXMC010000011.1"/>
</dbReference>
<comment type="caution">
    <text evidence="2">The sequence shown here is derived from an EMBL/GenBank/DDBJ whole genome shotgun (WGS) entry which is preliminary data.</text>
</comment>
<feature type="region of interest" description="Disordered" evidence="1">
    <location>
        <begin position="70"/>
        <end position="101"/>
    </location>
</feature>
<reference evidence="2 3" key="1">
    <citation type="submission" date="2022-06" db="EMBL/GenBank/DDBJ databases">
        <title>Ideonella sp. NS12-5 Genome sequencing and assembly.</title>
        <authorList>
            <person name="Jung Y."/>
        </authorList>
    </citation>
    <scope>NUCLEOTIDE SEQUENCE [LARGE SCALE GENOMIC DNA]</scope>
    <source>
        <strain evidence="2 3">NS12-5</strain>
    </source>
</reference>
<dbReference type="Proteomes" id="UP001204851">
    <property type="component" value="Unassembled WGS sequence"/>
</dbReference>
<organism evidence="2 3">
    <name type="scientific">Ideonella oryzae</name>
    <dbReference type="NCBI Taxonomy" id="2937441"/>
    <lineage>
        <taxon>Bacteria</taxon>
        <taxon>Pseudomonadati</taxon>
        <taxon>Pseudomonadota</taxon>
        <taxon>Betaproteobacteria</taxon>
        <taxon>Burkholderiales</taxon>
        <taxon>Sphaerotilaceae</taxon>
        <taxon>Ideonella</taxon>
    </lineage>
</organism>
<feature type="compositionally biased region" description="Low complexity" evidence="1">
    <location>
        <begin position="74"/>
        <end position="95"/>
    </location>
</feature>
<protein>
    <recommendedName>
        <fullName evidence="4">DUF4124 domain-containing protein</fullName>
    </recommendedName>
</protein>
<keyword evidence="3" id="KW-1185">Reference proteome</keyword>
<accession>A0ABT1BQS2</accession>
<evidence type="ECO:0000256" key="1">
    <source>
        <dbReference type="SAM" id="MobiDB-lite"/>
    </source>
</evidence>
<proteinExistence type="predicted"/>
<gene>
    <name evidence="2" type="ORF">M0L44_17935</name>
</gene>
<dbReference type="EMBL" id="JAMXMC010000011">
    <property type="protein sequence ID" value="MCO5978580.1"/>
    <property type="molecule type" value="Genomic_DNA"/>
</dbReference>
<evidence type="ECO:0008006" key="4">
    <source>
        <dbReference type="Google" id="ProtNLM"/>
    </source>
</evidence>